<dbReference type="PROSITE" id="PS50977">
    <property type="entry name" value="HTH_TETR_2"/>
    <property type="match status" value="1"/>
</dbReference>
<keyword evidence="2 4" id="KW-0238">DNA-binding</keyword>
<dbReference type="InterPro" id="IPR050109">
    <property type="entry name" value="HTH-type_TetR-like_transc_reg"/>
</dbReference>
<evidence type="ECO:0000256" key="5">
    <source>
        <dbReference type="SAM" id="MobiDB-lite"/>
    </source>
</evidence>
<reference evidence="7 8" key="1">
    <citation type="submission" date="2019-06" db="EMBL/GenBank/DDBJ databases">
        <title>Sequencing the genomes of 1000 actinobacteria strains.</title>
        <authorList>
            <person name="Klenk H.-P."/>
        </authorList>
    </citation>
    <scope>NUCLEOTIDE SEQUENCE [LARGE SCALE GENOMIC DNA]</scope>
    <source>
        <strain evidence="7 8">DSM 45928</strain>
    </source>
</reference>
<dbReference type="GO" id="GO:0000976">
    <property type="term" value="F:transcription cis-regulatory region binding"/>
    <property type="evidence" value="ECO:0007669"/>
    <property type="project" value="TreeGrafter"/>
</dbReference>
<feature type="DNA-binding region" description="H-T-H motif" evidence="4">
    <location>
        <begin position="46"/>
        <end position="65"/>
    </location>
</feature>
<dbReference type="InterPro" id="IPR023772">
    <property type="entry name" value="DNA-bd_HTH_TetR-type_CS"/>
</dbReference>
<keyword evidence="1" id="KW-0805">Transcription regulation</keyword>
<dbReference type="PRINTS" id="PR00455">
    <property type="entry name" value="HTHTETR"/>
</dbReference>
<feature type="region of interest" description="Disordered" evidence="5">
    <location>
        <begin position="1"/>
        <end position="22"/>
    </location>
</feature>
<dbReference type="SUPFAM" id="SSF46689">
    <property type="entry name" value="Homeodomain-like"/>
    <property type="match status" value="1"/>
</dbReference>
<dbReference type="EMBL" id="VFOW01000001">
    <property type="protein sequence ID" value="TQL77756.1"/>
    <property type="molecule type" value="Genomic_DNA"/>
</dbReference>
<dbReference type="AlphaFoldDB" id="A0A543AYV6"/>
<dbReference type="Gene3D" id="1.10.10.60">
    <property type="entry name" value="Homeodomain-like"/>
    <property type="match status" value="1"/>
</dbReference>
<evidence type="ECO:0000256" key="3">
    <source>
        <dbReference type="ARBA" id="ARBA00023163"/>
    </source>
</evidence>
<dbReference type="Pfam" id="PF00440">
    <property type="entry name" value="TetR_N"/>
    <property type="match status" value="1"/>
</dbReference>
<dbReference type="GO" id="GO:0003700">
    <property type="term" value="F:DNA-binding transcription factor activity"/>
    <property type="evidence" value="ECO:0007669"/>
    <property type="project" value="TreeGrafter"/>
</dbReference>
<dbReference type="InParanoid" id="A0A543AYV6"/>
<dbReference type="RefSeq" id="WP_142041121.1">
    <property type="nucleotide sequence ID" value="NZ_JBHTGS010000001.1"/>
</dbReference>
<evidence type="ECO:0000313" key="7">
    <source>
        <dbReference type="EMBL" id="TQL77756.1"/>
    </source>
</evidence>
<keyword evidence="3" id="KW-0804">Transcription</keyword>
<sequence>MTHDSAVGGDAAPTIGRRERKKQRTRQALLDAAVRLFQQHGYEQTTIAEIAETADVSTRTFFLHFPTKEDLLLANADVRIELGVATIHERRSDETPIQVLTRALERMITDVWNNDLTSGLAGIRAELVASSPSVRARLLQRFLSGYTDLTEALVTAYAPDLDEIDAAALVGAVTGAMGAAALTSLGRGDLPAQVRDAMDRAVRITIGR</sequence>
<dbReference type="PANTHER" id="PTHR30055:SF234">
    <property type="entry name" value="HTH-TYPE TRANSCRIPTIONAL REGULATOR BETI"/>
    <property type="match status" value="1"/>
</dbReference>
<dbReference type="Gene3D" id="1.10.357.10">
    <property type="entry name" value="Tetracycline Repressor, domain 2"/>
    <property type="match status" value="1"/>
</dbReference>
<gene>
    <name evidence="7" type="ORF">FB566_3322</name>
</gene>
<protein>
    <submittedName>
        <fullName evidence="7">TetR family transcriptional regulator</fullName>
    </submittedName>
</protein>
<evidence type="ECO:0000259" key="6">
    <source>
        <dbReference type="PROSITE" id="PS50977"/>
    </source>
</evidence>
<feature type="domain" description="HTH tetR-type" evidence="6">
    <location>
        <begin position="23"/>
        <end position="83"/>
    </location>
</feature>
<name>A0A543AYV6_9ACTN</name>
<evidence type="ECO:0000256" key="4">
    <source>
        <dbReference type="PROSITE-ProRule" id="PRU00335"/>
    </source>
</evidence>
<dbReference type="OrthoDB" id="3296001at2"/>
<dbReference type="InterPro" id="IPR001647">
    <property type="entry name" value="HTH_TetR"/>
</dbReference>
<evidence type="ECO:0000256" key="1">
    <source>
        <dbReference type="ARBA" id="ARBA00023015"/>
    </source>
</evidence>
<evidence type="ECO:0000313" key="8">
    <source>
        <dbReference type="Proteomes" id="UP000317043"/>
    </source>
</evidence>
<dbReference type="PROSITE" id="PS01081">
    <property type="entry name" value="HTH_TETR_1"/>
    <property type="match status" value="1"/>
</dbReference>
<keyword evidence="8" id="KW-1185">Reference proteome</keyword>
<dbReference type="Proteomes" id="UP000317043">
    <property type="component" value="Unassembled WGS sequence"/>
</dbReference>
<dbReference type="InterPro" id="IPR009057">
    <property type="entry name" value="Homeodomain-like_sf"/>
</dbReference>
<accession>A0A543AYV6</accession>
<proteinExistence type="predicted"/>
<organism evidence="7 8">
    <name type="scientific">Stackebrandtia endophytica</name>
    <dbReference type="NCBI Taxonomy" id="1496996"/>
    <lineage>
        <taxon>Bacteria</taxon>
        <taxon>Bacillati</taxon>
        <taxon>Actinomycetota</taxon>
        <taxon>Actinomycetes</taxon>
        <taxon>Glycomycetales</taxon>
        <taxon>Glycomycetaceae</taxon>
        <taxon>Stackebrandtia</taxon>
    </lineage>
</organism>
<comment type="caution">
    <text evidence="7">The sequence shown here is derived from an EMBL/GenBank/DDBJ whole genome shotgun (WGS) entry which is preliminary data.</text>
</comment>
<dbReference type="PANTHER" id="PTHR30055">
    <property type="entry name" value="HTH-TYPE TRANSCRIPTIONAL REGULATOR RUTR"/>
    <property type="match status" value="1"/>
</dbReference>
<evidence type="ECO:0000256" key="2">
    <source>
        <dbReference type="ARBA" id="ARBA00023125"/>
    </source>
</evidence>